<evidence type="ECO:0000256" key="1">
    <source>
        <dbReference type="SAM" id="Phobius"/>
    </source>
</evidence>
<organism evidence="2 3">
    <name type="scientific">Amycolatopsis vastitatis</name>
    <dbReference type="NCBI Taxonomy" id="1905142"/>
    <lineage>
        <taxon>Bacteria</taxon>
        <taxon>Bacillati</taxon>
        <taxon>Actinomycetota</taxon>
        <taxon>Actinomycetes</taxon>
        <taxon>Pseudonocardiales</taxon>
        <taxon>Pseudonocardiaceae</taxon>
        <taxon>Amycolatopsis</taxon>
    </lineage>
</organism>
<keyword evidence="1" id="KW-0472">Membrane</keyword>
<feature type="transmembrane region" description="Helical" evidence="1">
    <location>
        <begin position="132"/>
        <end position="151"/>
    </location>
</feature>
<feature type="transmembrane region" description="Helical" evidence="1">
    <location>
        <begin position="39"/>
        <end position="58"/>
    </location>
</feature>
<name>A0A229SP98_9PSEU</name>
<gene>
    <name evidence="2" type="ORF">CF165_42475</name>
</gene>
<reference evidence="3" key="1">
    <citation type="submission" date="2017-07" db="EMBL/GenBank/DDBJ databases">
        <title>Comparative genome mining reveals phylogenetic distribution patterns of secondary metabolites in Amycolatopsis.</title>
        <authorList>
            <person name="Adamek M."/>
            <person name="Alanjary M."/>
            <person name="Sales-Ortells H."/>
            <person name="Goodfellow M."/>
            <person name="Bull A.T."/>
            <person name="Kalinowski J."/>
            <person name="Ziemert N."/>
        </authorList>
    </citation>
    <scope>NUCLEOTIDE SEQUENCE [LARGE SCALE GENOMIC DNA]</scope>
    <source>
        <strain evidence="3">H5</strain>
    </source>
</reference>
<dbReference type="Proteomes" id="UP000215199">
    <property type="component" value="Unassembled WGS sequence"/>
</dbReference>
<sequence>MSIVLRPAQTRPGDEYPQHVQVVQRMLREELGLVRESALAWRNGLAALLAGLLGFSLIKGRSDISTLVTPWRITVGALLLLALLAGAASALVLLRAAHGHPRRIARTAVRSAVAQQRWEAEEARTDLNRGTVGVLTCAALLVVAVAVTWYGPAAAKPTLEIVVGGETICGSVVRTDAGRLTLKTDHGERTTDLTQATGFRPIDNCGR</sequence>
<keyword evidence="1" id="KW-0812">Transmembrane</keyword>
<proteinExistence type="predicted"/>
<evidence type="ECO:0000313" key="2">
    <source>
        <dbReference type="EMBL" id="OXM60491.1"/>
    </source>
</evidence>
<protein>
    <submittedName>
        <fullName evidence="2">Uncharacterized protein</fullName>
    </submittedName>
</protein>
<dbReference type="EMBL" id="NMUL01000060">
    <property type="protein sequence ID" value="OXM60491.1"/>
    <property type="molecule type" value="Genomic_DNA"/>
</dbReference>
<dbReference type="OrthoDB" id="5191572at2"/>
<dbReference type="RefSeq" id="WP_093953246.1">
    <property type="nucleotide sequence ID" value="NZ_NMUL01000060.1"/>
</dbReference>
<keyword evidence="1" id="KW-1133">Transmembrane helix</keyword>
<dbReference type="AlphaFoldDB" id="A0A229SP98"/>
<comment type="caution">
    <text evidence="2">The sequence shown here is derived from an EMBL/GenBank/DDBJ whole genome shotgun (WGS) entry which is preliminary data.</text>
</comment>
<evidence type="ECO:0000313" key="3">
    <source>
        <dbReference type="Proteomes" id="UP000215199"/>
    </source>
</evidence>
<accession>A0A229SP98</accession>
<feature type="transmembrane region" description="Helical" evidence="1">
    <location>
        <begin position="70"/>
        <end position="94"/>
    </location>
</feature>
<keyword evidence="3" id="KW-1185">Reference proteome</keyword>